<accession>A0A7M5XHH1</accession>
<proteinExistence type="predicted"/>
<evidence type="ECO:0000313" key="1">
    <source>
        <dbReference type="EnsemblMetazoa" id="CLYHEMP021990.2"/>
    </source>
</evidence>
<sequence length="582" mass="66955">METNTLNETTPNQAPEQNSVKIYKKRVGRNGSGWKKNKTKYIADANLRRAKEISKVNTLSKNVKESGVLTKMPLCFFSYTTHDRKITAECSVKGLEAFINDPVVIEKFKKAVLAIQIDEDNLSVEEEDCEKEGVDFFDFPLSFPSQNAIKKRKLVNDLVKFDSGCSSKRMKWSDDIKPSWWPLDVDFISPDTKDNRPTVQTLDKILHAFHDDQVENKMDLMSEEDMPNASTIESLTDWSKLQLKTWRILMDWLRNRWQEPVLCLATQKISLRNRSIVADKGFSGREPVFHPDLAKCLSWLMFGTVDREELVIRIAIIASVYCLKNFSERMTQGNSDHSASHYKRLFKSDSMASLQQKLVDDSLAHKLDIFQVCAVGYFIGLSVNLCLDGEVVSHFTSNSQGINILIQGDEIFALSLTQDTLPMDCNRHNPFCCSESDGDETFSCPNCLLDYHSVCADRFSDCGCVQEGKELKYRVRTAIKEKALQLTWKKFLPDVKKLIKEKLDYRRLKDRVFAKLPDHCKNMVIRNLLQLKKDDERVRELIKDGQEELVLPEIILLLVKKTLFKAYKIDVSKLMLQRVLFK</sequence>
<organism evidence="1 2">
    <name type="scientific">Clytia hemisphaerica</name>
    <dbReference type="NCBI Taxonomy" id="252671"/>
    <lineage>
        <taxon>Eukaryota</taxon>
        <taxon>Metazoa</taxon>
        <taxon>Cnidaria</taxon>
        <taxon>Hydrozoa</taxon>
        <taxon>Hydroidolina</taxon>
        <taxon>Leptothecata</taxon>
        <taxon>Obeliida</taxon>
        <taxon>Clytiidae</taxon>
        <taxon>Clytia</taxon>
    </lineage>
</organism>
<dbReference type="RefSeq" id="XP_066913998.1">
    <property type="nucleotide sequence ID" value="XM_067057897.1"/>
</dbReference>
<name>A0A7M5XHH1_9CNID</name>
<protein>
    <submittedName>
        <fullName evidence="1">Uncharacterized protein</fullName>
    </submittedName>
</protein>
<dbReference type="EnsemblMetazoa" id="CLYHEMT021990.2">
    <property type="protein sequence ID" value="CLYHEMP021990.2"/>
    <property type="gene ID" value="CLYHEMG021990"/>
</dbReference>
<keyword evidence="2" id="KW-1185">Reference proteome</keyword>
<dbReference type="GeneID" id="136801268"/>
<dbReference type="Proteomes" id="UP000594262">
    <property type="component" value="Unplaced"/>
</dbReference>
<dbReference type="RefSeq" id="XP_066913997.1">
    <property type="nucleotide sequence ID" value="XM_067057896.1"/>
</dbReference>
<dbReference type="AlphaFoldDB" id="A0A7M5XHH1"/>
<evidence type="ECO:0000313" key="2">
    <source>
        <dbReference type="Proteomes" id="UP000594262"/>
    </source>
</evidence>
<reference evidence="1" key="1">
    <citation type="submission" date="2021-01" db="UniProtKB">
        <authorList>
            <consortium name="EnsemblMetazoa"/>
        </authorList>
    </citation>
    <scope>IDENTIFICATION</scope>
</reference>